<keyword evidence="3" id="KW-1185">Reference proteome</keyword>
<feature type="region of interest" description="Disordered" evidence="1">
    <location>
        <begin position="24"/>
        <end position="48"/>
    </location>
</feature>
<gene>
    <name evidence="2" type="ORF">BSYN_20740</name>
</gene>
<sequence>MEKKKMSNLGKFITRIMPNYGGEKLPHSVLPEPGKTNNPVVPKLGKSSMHERFGDRIKHLMFKPGKTNMVACKGRHAHKA</sequence>
<proteinExistence type="predicted"/>
<dbReference type="Proteomes" id="UP001496674">
    <property type="component" value="Chromosome"/>
</dbReference>
<evidence type="ECO:0000256" key="1">
    <source>
        <dbReference type="SAM" id="MobiDB-lite"/>
    </source>
</evidence>
<evidence type="ECO:0000313" key="3">
    <source>
        <dbReference type="Proteomes" id="UP001496674"/>
    </source>
</evidence>
<name>A0ABN6Z5H1_9BACE</name>
<dbReference type="RefSeq" id="WP_353330635.1">
    <property type="nucleotide sequence ID" value="NZ_AP028055.1"/>
</dbReference>
<organism evidence="2 3">
    <name type="scientific">Bacteroides sedimenti</name>
    <dbReference type="NCBI Taxonomy" id="2136147"/>
    <lineage>
        <taxon>Bacteria</taxon>
        <taxon>Pseudomonadati</taxon>
        <taxon>Bacteroidota</taxon>
        <taxon>Bacteroidia</taxon>
        <taxon>Bacteroidales</taxon>
        <taxon>Bacteroidaceae</taxon>
        <taxon>Bacteroides</taxon>
    </lineage>
</organism>
<reference evidence="2 3" key="1">
    <citation type="submission" date="2023-04" db="EMBL/GenBank/DDBJ databases">
        <title>Draft genome sequence of acteroides sedimenti strain YN3PY1.</title>
        <authorList>
            <person name="Yoshida N."/>
        </authorList>
    </citation>
    <scope>NUCLEOTIDE SEQUENCE [LARGE SCALE GENOMIC DNA]</scope>
    <source>
        <strain evidence="2 3">YN3PY1</strain>
    </source>
</reference>
<evidence type="ECO:0000313" key="2">
    <source>
        <dbReference type="EMBL" id="BEG99809.1"/>
    </source>
</evidence>
<dbReference type="EMBL" id="AP028055">
    <property type="protein sequence ID" value="BEG99809.1"/>
    <property type="molecule type" value="Genomic_DNA"/>
</dbReference>
<protein>
    <submittedName>
        <fullName evidence="2">Uncharacterized protein</fullName>
    </submittedName>
</protein>
<accession>A0ABN6Z5H1</accession>